<feature type="transmembrane region" description="Helical" evidence="7">
    <location>
        <begin position="311"/>
        <end position="333"/>
    </location>
</feature>
<keyword evidence="10" id="KW-1185">Reference proteome</keyword>
<gene>
    <name evidence="9" type="ORF">E5K02_17790</name>
</gene>
<dbReference type="OrthoDB" id="9759690at2"/>
<keyword evidence="6 7" id="KW-0472">Membrane</keyword>
<evidence type="ECO:0000256" key="6">
    <source>
        <dbReference type="ARBA" id="ARBA00023136"/>
    </source>
</evidence>
<keyword evidence="5 7" id="KW-1133">Transmembrane helix</keyword>
<feature type="domain" description="Peptidase M50" evidence="8">
    <location>
        <begin position="159"/>
        <end position="371"/>
    </location>
</feature>
<feature type="transmembrane region" description="Helical" evidence="7">
    <location>
        <begin position="368"/>
        <end position="388"/>
    </location>
</feature>
<evidence type="ECO:0000256" key="3">
    <source>
        <dbReference type="ARBA" id="ARBA00007931"/>
    </source>
</evidence>
<dbReference type="GO" id="GO:0006508">
    <property type="term" value="P:proteolysis"/>
    <property type="evidence" value="ECO:0007669"/>
    <property type="project" value="InterPro"/>
</dbReference>
<evidence type="ECO:0000256" key="7">
    <source>
        <dbReference type="SAM" id="Phobius"/>
    </source>
</evidence>
<dbReference type="RefSeq" id="WP_135396540.1">
    <property type="nucleotide sequence ID" value="NZ_SRMB01000003.1"/>
</dbReference>
<accession>A0A4Z0QA77</accession>
<evidence type="ECO:0000256" key="4">
    <source>
        <dbReference type="ARBA" id="ARBA00022692"/>
    </source>
</evidence>
<feature type="transmembrane region" description="Helical" evidence="7">
    <location>
        <begin position="242"/>
        <end position="261"/>
    </location>
</feature>
<evidence type="ECO:0000313" key="9">
    <source>
        <dbReference type="EMBL" id="TGE26635.1"/>
    </source>
</evidence>
<comment type="subcellular location">
    <subcellularLocation>
        <location evidence="2">Membrane</location>
        <topology evidence="2">Multi-pass membrane protein</topology>
    </subcellularLocation>
</comment>
<feature type="transmembrane region" description="Helical" evidence="7">
    <location>
        <begin position="180"/>
        <end position="201"/>
    </location>
</feature>
<evidence type="ECO:0000256" key="5">
    <source>
        <dbReference type="ARBA" id="ARBA00022989"/>
    </source>
</evidence>
<dbReference type="AlphaFoldDB" id="A0A4Z0QA77"/>
<comment type="similarity">
    <text evidence="3">Belongs to the peptidase M50B family.</text>
</comment>
<dbReference type="InterPro" id="IPR008915">
    <property type="entry name" value="Peptidase_M50"/>
</dbReference>
<organism evidence="9 10">
    <name type="scientific">Hymenobacter metallicola</name>
    <dbReference type="NCBI Taxonomy" id="2563114"/>
    <lineage>
        <taxon>Bacteria</taxon>
        <taxon>Pseudomonadati</taxon>
        <taxon>Bacteroidota</taxon>
        <taxon>Cytophagia</taxon>
        <taxon>Cytophagales</taxon>
        <taxon>Hymenobacteraceae</taxon>
        <taxon>Hymenobacter</taxon>
    </lineage>
</organism>
<evidence type="ECO:0000256" key="1">
    <source>
        <dbReference type="ARBA" id="ARBA00001947"/>
    </source>
</evidence>
<evidence type="ECO:0000313" key="10">
    <source>
        <dbReference type="Proteomes" id="UP000298471"/>
    </source>
</evidence>
<comment type="cofactor">
    <cofactor evidence="1">
        <name>Zn(2+)</name>
        <dbReference type="ChEBI" id="CHEBI:29105"/>
    </cofactor>
</comment>
<comment type="caution">
    <text evidence="9">The sequence shown here is derived from an EMBL/GenBank/DDBJ whole genome shotgun (WGS) entry which is preliminary data.</text>
</comment>
<dbReference type="Proteomes" id="UP000298471">
    <property type="component" value="Unassembled WGS sequence"/>
</dbReference>
<name>A0A4Z0QA77_9BACT</name>
<dbReference type="Pfam" id="PF02163">
    <property type="entry name" value="Peptidase_M50"/>
    <property type="match status" value="1"/>
</dbReference>
<protein>
    <recommendedName>
        <fullName evidence="8">Peptidase M50 domain-containing protein</fullName>
    </recommendedName>
</protein>
<dbReference type="GO" id="GO:0016020">
    <property type="term" value="C:membrane"/>
    <property type="evidence" value="ECO:0007669"/>
    <property type="project" value="UniProtKB-SubCell"/>
</dbReference>
<keyword evidence="4 7" id="KW-0812">Transmembrane</keyword>
<feature type="transmembrane region" description="Helical" evidence="7">
    <location>
        <begin position="153"/>
        <end position="174"/>
    </location>
</feature>
<sequence length="399" mass="44843">MLLRENVQLMPFDEQRWLINTDTGHNLLVNKDTEELFSLLRTAESMDQACARFNVRFRANLSGGEFATLLQARFGGYGILTHDQKEDKAVAGSNYIRLKMELLSAKIAAICAAPLRVFYAPQLFWPIFFLLLAFLLIVYLGNSSALLPSGSRYWIILPLLYFSFFIHELGHIAACRRFGIRHGGIGFGFYLFIIPALYADVTNVWQTNRQRRIIVNLGGIFSQTLYAGLLAVGYLATSFSPLLLAATATMAVALWQFNPFVRHDGYWLLSDLLNTPNLQQKAAQVVKRSLSLRGLELVWSSRGRVLVGKQFFLFLYGAANSLLFIAFAAFTAVRYGDQFVQFPLLVTALLGKLTVGMLSLADLKQIPIIIASFYVLAMRYLFITLTTWQSSQKKAAIEA</sequence>
<evidence type="ECO:0000256" key="2">
    <source>
        <dbReference type="ARBA" id="ARBA00004141"/>
    </source>
</evidence>
<evidence type="ECO:0000259" key="8">
    <source>
        <dbReference type="Pfam" id="PF02163"/>
    </source>
</evidence>
<proteinExistence type="inferred from homology"/>
<dbReference type="EMBL" id="SRMB01000003">
    <property type="protein sequence ID" value="TGE26635.1"/>
    <property type="molecule type" value="Genomic_DNA"/>
</dbReference>
<feature type="transmembrane region" description="Helical" evidence="7">
    <location>
        <begin position="213"/>
        <end position="236"/>
    </location>
</feature>
<feature type="transmembrane region" description="Helical" evidence="7">
    <location>
        <begin position="123"/>
        <end position="141"/>
    </location>
</feature>
<reference evidence="9 10" key="1">
    <citation type="submission" date="2019-04" db="EMBL/GenBank/DDBJ databases">
        <authorList>
            <person name="Feng G."/>
            <person name="Zhang J."/>
            <person name="Zhu H."/>
        </authorList>
    </citation>
    <scope>NUCLEOTIDE SEQUENCE [LARGE SCALE GENOMIC DNA]</scope>
    <source>
        <strain evidence="9 10">9PBR-1</strain>
    </source>
</reference>